<evidence type="ECO:0000313" key="6">
    <source>
        <dbReference type="Proteomes" id="UP000058613"/>
    </source>
</evidence>
<dbReference type="EMBL" id="CP013011">
    <property type="protein sequence ID" value="ALL01380.1"/>
    <property type="molecule type" value="Genomic_DNA"/>
</dbReference>
<organism evidence="4 6">
    <name type="scientific">Pyrodictium delaneyi</name>
    <dbReference type="NCBI Taxonomy" id="1273541"/>
    <lineage>
        <taxon>Archaea</taxon>
        <taxon>Thermoproteota</taxon>
        <taxon>Thermoprotei</taxon>
        <taxon>Desulfurococcales</taxon>
        <taxon>Pyrodictiaceae</taxon>
        <taxon>Pyrodictium</taxon>
    </lineage>
</organism>
<dbReference type="Proteomes" id="UP000196694">
    <property type="component" value="Unassembled WGS sequence"/>
</dbReference>
<dbReference type="GO" id="GO:0046961">
    <property type="term" value="F:proton-transporting ATPase activity, rotational mechanism"/>
    <property type="evidence" value="ECO:0007669"/>
    <property type="project" value="InterPro"/>
</dbReference>
<dbReference type="RefSeq" id="WP_055409308.1">
    <property type="nucleotide sequence ID" value="NZ_CP013011.1"/>
</dbReference>
<accession>A0A0P0N377</accession>
<keyword evidence="3" id="KW-0406">Ion transport</keyword>
<keyword evidence="2" id="KW-0813">Transport</keyword>
<evidence type="ECO:0000256" key="2">
    <source>
        <dbReference type="ARBA" id="ARBA00022448"/>
    </source>
</evidence>
<keyword evidence="7" id="KW-1185">Reference proteome</keyword>
<name>A0A0P0N377_9CREN</name>
<dbReference type="AlphaFoldDB" id="A0A0P0N377"/>
<dbReference type="SUPFAM" id="SSF159468">
    <property type="entry name" value="AtpF-like"/>
    <property type="match status" value="1"/>
</dbReference>
<reference evidence="4 6" key="1">
    <citation type="submission" date="2015-10" db="EMBL/GenBank/DDBJ databases">
        <title>Complete genome sequence of hyperthermophilic archaeon Pyrodictium delaneyi Su06.</title>
        <authorList>
            <person name="Jung J.-H."/>
            <person name="Lin J."/>
            <person name="Holden J.F."/>
            <person name="Park C.-S."/>
        </authorList>
    </citation>
    <scope>NUCLEOTIDE SEQUENCE [LARGE SCALE GENOMIC DNA]</scope>
    <source>
        <strain evidence="4 6">Su06</strain>
    </source>
</reference>
<dbReference type="Gene3D" id="3.40.50.10580">
    <property type="entry name" value="ATPase, V1 complex, subunit F"/>
    <property type="match status" value="1"/>
</dbReference>
<dbReference type="GeneID" id="26099675"/>
<evidence type="ECO:0000256" key="3">
    <source>
        <dbReference type="ARBA" id="ARBA00023065"/>
    </source>
</evidence>
<dbReference type="OrthoDB" id="24971at2157"/>
<evidence type="ECO:0000313" key="7">
    <source>
        <dbReference type="Proteomes" id="UP000196694"/>
    </source>
</evidence>
<reference evidence="5 7" key="2">
    <citation type="submission" date="2017-05" db="EMBL/GenBank/DDBJ databases">
        <title>The draft genome of the hyperthermophilic archaeon 'Pyrodictium delaneyi strain Hulk', an iron and nitrate reducer, reveals the capacity for sulfate reduction.</title>
        <authorList>
            <person name="Demey L.M."/>
            <person name="Miller C."/>
            <person name="Manzella M."/>
            <person name="Reguera G."/>
            <person name="Kashefi K."/>
        </authorList>
    </citation>
    <scope>NUCLEOTIDE SEQUENCE [LARGE SCALE GENOMIC DNA]</scope>
    <source>
        <strain evidence="5 7">Hulk</strain>
    </source>
</reference>
<evidence type="ECO:0000313" key="5">
    <source>
        <dbReference type="EMBL" id="OWJ54520.1"/>
    </source>
</evidence>
<dbReference type="Proteomes" id="UP000058613">
    <property type="component" value="Chromosome"/>
</dbReference>
<sequence length="113" mass="12698">MDRTSNGRGYRVVVIGDEETVNLFRLIGYVGHVASASELLDVLGKYVGREDVGLIVVTYDLVEENIDKYFELKARLRKPLLVEIPSIRNPWKTGIDYLELFRRVVAGSGAESP</sequence>
<evidence type="ECO:0000313" key="4">
    <source>
        <dbReference type="EMBL" id="ALL01380.1"/>
    </source>
</evidence>
<evidence type="ECO:0000256" key="1">
    <source>
        <dbReference type="ARBA" id="ARBA00010148"/>
    </source>
</evidence>
<dbReference type="KEGG" id="pdl:Pyrde_1334"/>
<dbReference type="STRING" id="1273541.Pyrde_1334"/>
<gene>
    <name evidence="5" type="ORF">Pdsh_06905</name>
    <name evidence="4" type="ORF">Pyrde_1334</name>
</gene>
<protein>
    <submittedName>
        <fullName evidence="4">V-type ATP synthase subunit F</fullName>
    </submittedName>
</protein>
<proteinExistence type="inferred from homology"/>
<dbReference type="InterPro" id="IPR008218">
    <property type="entry name" value="ATPase_V1-cplx_f_g_su"/>
</dbReference>
<dbReference type="InterPro" id="IPR036906">
    <property type="entry name" value="ATPase_V1_fsu_sf"/>
</dbReference>
<dbReference type="Pfam" id="PF01990">
    <property type="entry name" value="ATP-synt_F"/>
    <property type="match status" value="1"/>
</dbReference>
<comment type="similarity">
    <text evidence="1">Belongs to the V-ATPase F subunit family.</text>
</comment>
<dbReference type="EMBL" id="NCQP01000005">
    <property type="protein sequence ID" value="OWJ54520.1"/>
    <property type="molecule type" value="Genomic_DNA"/>
</dbReference>